<evidence type="ECO:0000313" key="2">
    <source>
        <dbReference type="Proteomes" id="UP000777935"/>
    </source>
</evidence>
<reference evidence="1 2" key="1">
    <citation type="submission" date="2020-06" db="EMBL/GenBank/DDBJ databases">
        <title>Sulfitobacter algicola sp. nov., isolated from green algae.</title>
        <authorList>
            <person name="Wang C."/>
        </authorList>
    </citation>
    <scope>NUCLEOTIDE SEQUENCE [LARGE SCALE GENOMIC DNA]</scope>
    <source>
        <strain evidence="1 2">1151</strain>
    </source>
</reference>
<organism evidence="1 2">
    <name type="scientific">Parasulfitobacter algicola</name>
    <dbReference type="NCBI Taxonomy" id="2614809"/>
    <lineage>
        <taxon>Bacteria</taxon>
        <taxon>Pseudomonadati</taxon>
        <taxon>Pseudomonadota</taxon>
        <taxon>Alphaproteobacteria</taxon>
        <taxon>Rhodobacterales</taxon>
        <taxon>Roseobacteraceae</taxon>
        <taxon>Parasulfitobacter</taxon>
    </lineage>
</organism>
<dbReference type="EMBL" id="JABUFE010000001">
    <property type="protein sequence ID" value="NSX53678.1"/>
    <property type="molecule type" value="Genomic_DNA"/>
</dbReference>
<accession>A0ABX2IUE8</accession>
<dbReference type="SUPFAM" id="SSF144059">
    <property type="entry name" value="ImpE-like"/>
    <property type="match status" value="1"/>
</dbReference>
<gene>
    <name evidence="1" type="ORF">HRQ87_02585</name>
</gene>
<protein>
    <submittedName>
        <fullName evidence="1">Tetratricopeptide repeat protein</fullName>
    </submittedName>
</protein>
<name>A0ABX2IUE8_9RHOB</name>
<dbReference type="PIRSF" id="PIRSF029288">
    <property type="entry name" value="SciE_ImpE"/>
    <property type="match status" value="1"/>
</dbReference>
<keyword evidence="2" id="KW-1185">Reference proteome</keyword>
<dbReference type="InterPro" id="IPR011990">
    <property type="entry name" value="TPR-like_helical_dom_sf"/>
</dbReference>
<evidence type="ECO:0000313" key="1">
    <source>
        <dbReference type="EMBL" id="NSX53678.1"/>
    </source>
</evidence>
<sequence>MTAEDLLKQGDLDAALSALQESIRKSPQDARLRVFLFQLLCIQGDWTRAIMQLKTCATLDPAARTMAQMYREAIICEVHREKVFSGQHIPLIFGKPQDWIAWLVQAIKLQAQGDVSAAYDLRAKAFDAAPTISGTLNGTAFNWIADADPRLGPILEIIVDGKYFWVPFTAIHRIVIEPPADLRDAVWTPATITWSNGGDGIVLIPTRYVGSVQSRDPSYMLSRATGWSGDGDNVQAGLGQRMLVSDMQDFALLDIREMALGDAPVVADDLDIPVSHHG</sequence>
<dbReference type="RefSeq" id="WP_174134893.1">
    <property type="nucleotide sequence ID" value="NZ_JABUFE010000001.1"/>
</dbReference>
<dbReference type="Pfam" id="PF07024">
    <property type="entry name" value="ImpE"/>
    <property type="match status" value="1"/>
</dbReference>
<dbReference type="Gene3D" id="1.25.40.10">
    <property type="entry name" value="Tetratricopeptide repeat domain"/>
    <property type="match status" value="1"/>
</dbReference>
<dbReference type="Proteomes" id="UP000777935">
    <property type="component" value="Unassembled WGS sequence"/>
</dbReference>
<comment type="caution">
    <text evidence="1">The sequence shown here is derived from an EMBL/GenBank/DDBJ whole genome shotgun (WGS) entry which is preliminary data.</text>
</comment>
<proteinExistence type="predicted"/>
<dbReference type="InterPro" id="IPR009211">
    <property type="entry name" value="TagJ"/>
</dbReference>
<dbReference type="Pfam" id="PF14559">
    <property type="entry name" value="TPR_19"/>
    <property type="match status" value="1"/>
</dbReference>